<evidence type="ECO:0000259" key="7">
    <source>
        <dbReference type="Pfam" id="PF02601"/>
    </source>
</evidence>
<dbReference type="HAMAP" id="MF_00378">
    <property type="entry name" value="Exonuc_7_L"/>
    <property type="match status" value="1"/>
</dbReference>
<comment type="function">
    <text evidence="5">Bidirectionally degrades single-stranded DNA into large acid-insoluble oligonucleotides, which are then degraded further into small acid-soluble oligonucleotides.</text>
</comment>
<gene>
    <name evidence="5" type="primary">xseA</name>
    <name evidence="9" type="ORF">GH811_10625</name>
</gene>
<dbReference type="NCBIfam" id="TIGR00237">
    <property type="entry name" value="xseA"/>
    <property type="match status" value="1"/>
</dbReference>
<dbReference type="InterPro" id="IPR020579">
    <property type="entry name" value="Exonuc_VII_lsu_C"/>
</dbReference>
<dbReference type="CDD" id="cd04489">
    <property type="entry name" value="ExoVII_LU_OBF"/>
    <property type="match status" value="1"/>
</dbReference>
<comment type="subunit">
    <text evidence="5">Heterooligomer composed of large and small subunits.</text>
</comment>
<name>A0ABR6YXZ8_9FIRM</name>
<evidence type="ECO:0000259" key="8">
    <source>
        <dbReference type="Pfam" id="PF13742"/>
    </source>
</evidence>
<dbReference type="EC" id="3.1.11.6" evidence="5"/>
<protein>
    <recommendedName>
        <fullName evidence="5">Exodeoxyribonuclease 7 large subunit</fullName>
        <ecNumber evidence="5">3.1.11.6</ecNumber>
    </recommendedName>
    <alternativeName>
        <fullName evidence="5">Exodeoxyribonuclease VII large subunit</fullName>
        <shortName evidence="5">Exonuclease VII large subunit</shortName>
    </alternativeName>
</protein>
<keyword evidence="2 5" id="KW-0540">Nuclease</keyword>
<evidence type="ECO:0000313" key="10">
    <source>
        <dbReference type="Proteomes" id="UP000622405"/>
    </source>
</evidence>
<dbReference type="PANTHER" id="PTHR30008">
    <property type="entry name" value="EXODEOXYRIBONUCLEASE 7 LARGE SUBUNIT"/>
    <property type="match status" value="1"/>
</dbReference>
<sequence>MWSVTNARILSVSEVNQYLKTLLESNSLLRNLVIQGELSNVKRAASGHLYFSLKDAGSKIDCVMFKNAVLGLKFLPKEGQKVTLRGSLGVYLPSGQYQITVRSMEPQGLGDLFQAYLVLKDELDAKGYFDREHKKKLPEIISRVGLVTSPTGAAVKDMISIIKRRNPLMDIVIYPSLVQGDEAAGNIIKGIRAFNTAQSVDVIIIGRGGGSIEDLWAFNDEQLAKAIFESELPIISAVGHEIDYTIADFVADLRAPTPSGAAELVAEETLSMVRALVTQKNRLIQIMEVKIDKNREILTRMKKEILRFRPKERIEEMRLHLDVINDRMIRALNNRIKNERQQLINVKTRIEAMSPVNVLKKGYVRVTDNNGSPIVAVTGLTVDQLVTLHFADGEAEANIQSTKENK</sequence>
<dbReference type="PANTHER" id="PTHR30008:SF0">
    <property type="entry name" value="EXODEOXYRIBONUCLEASE 7 LARGE SUBUNIT"/>
    <property type="match status" value="1"/>
</dbReference>
<evidence type="ECO:0000256" key="4">
    <source>
        <dbReference type="ARBA" id="ARBA00022839"/>
    </source>
</evidence>
<keyword evidence="1 5" id="KW-0963">Cytoplasm</keyword>
<comment type="caution">
    <text evidence="9">The sequence shown here is derived from an EMBL/GenBank/DDBJ whole genome shotgun (WGS) entry which is preliminary data.</text>
</comment>
<evidence type="ECO:0000256" key="2">
    <source>
        <dbReference type="ARBA" id="ARBA00022722"/>
    </source>
</evidence>
<evidence type="ECO:0000256" key="5">
    <source>
        <dbReference type="HAMAP-Rule" id="MF_00378"/>
    </source>
</evidence>
<proteinExistence type="inferred from homology"/>
<reference evidence="9 10" key="1">
    <citation type="journal article" date="2020" name="mSystems">
        <title>Defining Genomic and Predicted Metabolic Features of the Acetobacterium Genus.</title>
        <authorList>
            <person name="Ross D.E."/>
            <person name="Marshall C.W."/>
            <person name="Gulliver D."/>
            <person name="May H.D."/>
            <person name="Norman R.S."/>
        </authorList>
    </citation>
    <scope>NUCLEOTIDE SEQUENCE [LARGE SCALE GENOMIC DNA]</scope>
    <source>
        <strain evidence="9 10">DSM 4132</strain>
    </source>
</reference>
<feature type="domain" description="OB-fold nucleic acid binding" evidence="8">
    <location>
        <begin position="10"/>
        <end position="105"/>
    </location>
</feature>
<accession>A0ABR6YXZ8</accession>
<dbReference type="EMBL" id="WJBE01000008">
    <property type="protein sequence ID" value="MBC3900071.1"/>
    <property type="molecule type" value="Genomic_DNA"/>
</dbReference>
<keyword evidence="3 5" id="KW-0378">Hydrolase</keyword>
<keyword evidence="10" id="KW-1185">Reference proteome</keyword>
<organism evidence="9 10">
    <name type="scientific">Acetobacterium malicum</name>
    <dbReference type="NCBI Taxonomy" id="52692"/>
    <lineage>
        <taxon>Bacteria</taxon>
        <taxon>Bacillati</taxon>
        <taxon>Bacillota</taxon>
        <taxon>Clostridia</taxon>
        <taxon>Eubacteriales</taxon>
        <taxon>Eubacteriaceae</taxon>
        <taxon>Acetobacterium</taxon>
    </lineage>
</organism>
<evidence type="ECO:0000313" key="9">
    <source>
        <dbReference type="EMBL" id="MBC3900071.1"/>
    </source>
</evidence>
<dbReference type="Proteomes" id="UP000622405">
    <property type="component" value="Unassembled WGS sequence"/>
</dbReference>
<evidence type="ECO:0000256" key="3">
    <source>
        <dbReference type="ARBA" id="ARBA00022801"/>
    </source>
</evidence>
<dbReference type="Pfam" id="PF13742">
    <property type="entry name" value="tRNA_anti_2"/>
    <property type="match status" value="1"/>
</dbReference>
<evidence type="ECO:0000256" key="1">
    <source>
        <dbReference type="ARBA" id="ARBA00022490"/>
    </source>
</evidence>
<comment type="catalytic activity">
    <reaction evidence="5 6">
        <text>Exonucleolytic cleavage in either 5'- to 3'- or 3'- to 5'-direction to yield nucleoside 5'-phosphates.</text>
        <dbReference type="EC" id="3.1.11.6"/>
    </reaction>
</comment>
<keyword evidence="4 5" id="KW-0269">Exonuclease</keyword>
<dbReference type="Pfam" id="PF02601">
    <property type="entry name" value="Exonuc_VII_L"/>
    <property type="match status" value="1"/>
</dbReference>
<comment type="subcellular location">
    <subcellularLocation>
        <location evidence="5 6">Cytoplasm</location>
    </subcellularLocation>
</comment>
<dbReference type="InterPro" id="IPR003753">
    <property type="entry name" value="Exonuc_VII_L"/>
</dbReference>
<evidence type="ECO:0000256" key="6">
    <source>
        <dbReference type="RuleBase" id="RU004355"/>
    </source>
</evidence>
<comment type="similarity">
    <text evidence="5 6">Belongs to the XseA family.</text>
</comment>
<feature type="domain" description="Exonuclease VII large subunit C-terminal" evidence="7">
    <location>
        <begin position="128"/>
        <end position="350"/>
    </location>
</feature>
<dbReference type="InterPro" id="IPR025824">
    <property type="entry name" value="OB-fold_nuc-bd_dom"/>
</dbReference>